<dbReference type="InterPro" id="IPR051923">
    <property type="entry name" value="Glycosyl_Hydrolase_39"/>
</dbReference>
<evidence type="ECO:0000259" key="4">
    <source>
        <dbReference type="Pfam" id="PF01229"/>
    </source>
</evidence>
<evidence type="ECO:0000313" key="5">
    <source>
        <dbReference type="EMBL" id="SDS28961.1"/>
    </source>
</evidence>
<dbReference type="GO" id="GO:0004553">
    <property type="term" value="F:hydrolase activity, hydrolyzing O-glycosyl compounds"/>
    <property type="evidence" value="ECO:0007669"/>
    <property type="project" value="TreeGrafter"/>
</dbReference>
<keyword evidence="3" id="KW-0326">Glycosidase</keyword>
<keyword evidence="6" id="KW-1185">Reference proteome</keyword>
<evidence type="ECO:0000256" key="3">
    <source>
        <dbReference type="ARBA" id="ARBA00023295"/>
    </source>
</evidence>
<dbReference type="Gene3D" id="3.20.20.80">
    <property type="entry name" value="Glycosidases"/>
    <property type="match status" value="1"/>
</dbReference>
<dbReference type="SUPFAM" id="SSF51445">
    <property type="entry name" value="(Trans)glycosidases"/>
    <property type="match status" value="1"/>
</dbReference>
<evidence type="ECO:0000256" key="1">
    <source>
        <dbReference type="ARBA" id="ARBA00008875"/>
    </source>
</evidence>
<organism evidence="5 6">
    <name type="scientific">Actinopolymorpha singaporensis</name>
    <dbReference type="NCBI Taxonomy" id="117157"/>
    <lineage>
        <taxon>Bacteria</taxon>
        <taxon>Bacillati</taxon>
        <taxon>Actinomycetota</taxon>
        <taxon>Actinomycetes</taxon>
        <taxon>Propionibacteriales</taxon>
        <taxon>Actinopolymorphaceae</taxon>
        <taxon>Actinopolymorpha</taxon>
    </lineage>
</organism>
<dbReference type="Proteomes" id="UP000198983">
    <property type="component" value="Chromosome I"/>
</dbReference>
<dbReference type="PROSITE" id="PS51318">
    <property type="entry name" value="TAT"/>
    <property type="match status" value="1"/>
</dbReference>
<reference evidence="5 6" key="1">
    <citation type="submission" date="2016-10" db="EMBL/GenBank/DDBJ databases">
        <authorList>
            <person name="de Groot N.N."/>
        </authorList>
    </citation>
    <scope>NUCLEOTIDE SEQUENCE [LARGE SCALE GENOMIC DNA]</scope>
    <source>
        <strain evidence="5 6">DSM 22024</strain>
    </source>
</reference>
<dbReference type="InterPro" id="IPR006311">
    <property type="entry name" value="TAT_signal"/>
</dbReference>
<keyword evidence="2 5" id="KW-0378">Hydrolase</keyword>
<proteinExistence type="inferred from homology"/>
<dbReference type="InterPro" id="IPR049166">
    <property type="entry name" value="GH39_cat"/>
</dbReference>
<dbReference type="InterPro" id="IPR017853">
    <property type="entry name" value="GH"/>
</dbReference>
<evidence type="ECO:0000256" key="2">
    <source>
        <dbReference type="ARBA" id="ARBA00022801"/>
    </source>
</evidence>
<gene>
    <name evidence="5" type="ORF">SAMN04489717_2214</name>
</gene>
<evidence type="ECO:0000313" key="6">
    <source>
        <dbReference type="Proteomes" id="UP000198983"/>
    </source>
</evidence>
<name>A0A1H1QZK4_9ACTN</name>
<comment type="similarity">
    <text evidence="1">Belongs to the glycosyl hydrolase 39 family.</text>
</comment>
<sequence length="591" mass="63864">MSHPPEVRPHAQGGAGAALPRRRVLQLSGVATVGAALPALGGVSAQASSSVRTVEVDTRAVTGAFNRALFSCTGYAQLKLDGSALALDSYRQLHPVGTQARIEVMMNQASPAPGEFRPDQMLRFVDNTGDAYVNHVEGLGMEPVLLCAYNTGWLTRTGALNEAPTDPRAWADIVANVVSHFNGEGTDPGYRLRVRHVEVWNEPNLEQFWLGSDEEYFELFRITADLIHARFPGVLVGGPVFSPGIEGYYDYGKAFIDAAGEHMDFFVYHSYGDTPAKVVADLGLWESYIRDHTTKADPKLMVTESESFFDSDALKVQDLMSRQFSLIENGGHLLGWHQFTLLEYREGTYTFGLVRRDGSVFDRNYWPYWIFRDARGETLRVRTQGARSPGEHVVATRDGDGRRFSVVYWRDPALAAGTQPTRFTMELPGDGRDRILVVSMVSGTSGQVVAARRVDGHTGQLTETVRLAPGAAVAHTLVDAGDARAPWLGLSASAPSVTVGSTFTATARLVNTTPAAIGGVLRLVGLPGDWQVRLVSGAKEFADLETGGVASAAWEISATSAVTDVAYHADVQVTGADATHSIPLRINATAS</sequence>
<feature type="domain" description="Glycosyl hydrolases family 39 N-terminal catalytic" evidence="4">
    <location>
        <begin position="162"/>
        <end position="273"/>
    </location>
</feature>
<dbReference type="PANTHER" id="PTHR12631">
    <property type="entry name" value="ALPHA-L-IDURONIDASE"/>
    <property type="match status" value="1"/>
</dbReference>
<protein>
    <submittedName>
        <fullName evidence="5">Glycosyl hydrolases family 39</fullName>
    </submittedName>
</protein>
<dbReference type="AlphaFoldDB" id="A0A1H1QZK4"/>
<dbReference type="EMBL" id="LT629732">
    <property type="protein sequence ID" value="SDS28961.1"/>
    <property type="molecule type" value="Genomic_DNA"/>
</dbReference>
<dbReference type="PANTHER" id="PTHR12631:SF10">
    <property type="entry name" value="BETA-XYLOSIDASE-LIKE PROTEIN-RELATED"/>
    <property type="match status" value="1"/>
</dbReference>
<dbReference type="Pfam" id="PF01229">
    <property type="entry name" value="Glyco_hydro_39"/>
    <property type="match status" value="1"/>
</dbReference>
<accession>A0A1H1QZK4</accession>
<dbReference type="STRING" id="117157.SAMN04489717_2214"/>